<feature type="domain" description="HTH marR-type" evidence="4">
    <location>
        <begin position="49"/>
        <end position="184"/>
    </location>
</feature>
<reference evidence="5 6" key="1">
    <citation type="submission" date="2023-08" db="EMBL/GenBank/DDBJ databases">
        <title>Pathogen: clinical or host-associated sample.</title>
        <authorList>
            <person name="Hergert J."/>
            <person name="Casey R."/>
            <person name="Wagner J."/>
            <person name="Young E.L."/>
            <person name="Oakeson K.F."/>
        </authorList>
    </citation>
    <scope>NUCLEOTIDE SEQUENCE [LARGE SCALE GENOMIC DNA]</scope>
    <source>
        <strain evidence="5 6">1760953</strain>
        <plasmid evidence="5 6">unnamed1</plasmid>
    </source>
</reference>
<evidence type="ECO:0000256" key="1">
    <source>
        <dbReference type="ARBA" id="ARBA00023015"/>
    </source>
</evidence>
<proteinExistence type="predicted"/>
<dbReference type="GO" id="GO:0003677">
    <property type="term" value="F:DNA binding"/>
    <property type="evidence" value="ECO:0007669"/>
    <property type="project" value="UniProtKB-KW"/>
</dbReference>
<evidence type="ECO:0000256" key="3">
    <source>
        <dbReference type="ARBA" id="ARBA00023163"/>
    </source>
</evidence>
<evidence type="ECO:0000256" key="2">
    <source>
        <dbReference type="ARBA" id="ARBA00023125"/>
    </source>
</evidence>
<dbReference type="EMBL" id="CP132303">
    <property type="protein sequence ID" value="WLR99580.1"/>
    <property type="molecule type" value="Genomic_DNA"/>
</dbReference>
<dbReference type="SMART" id="SM00347">
    <property type="entry name" value="HTH_MARR"/>
    <property type="match status" value="1"/>
</dbReference>
<organism evidence="5 6">
    <name type="scientific">Shinella sumterensis</name>
    <dbReference type="NCBI Taxonomy" id="1967501"/>
    <lineage>
        <taxon>Bacteria</taxon>
        <taxon>Pseudomonadati</taxon>
        <taxon>Pseudomonadota</taxon>
        <taxon>Alphaproteobacteria</taxon>
        <taxon>Hyphomicrobiales</taxon>
        <taxon>Rhizobiaceae</taxon>
        <taxon>Shinella</taxon>
    </lineage>
</organism>
<dbReference type="Gene3D" id="1.10.10.10">
    <property type="entry name" value="Winged helix-like DNA-binding domain superfamily/Winged helix DNA-binding domain"/>
    <property type="match status" value="1"/>
</dbReference>
<dbReference type="PRINTS" id="PR00598">
    <property type="entry name" value="HTHMARR"/>
</dbReference>
<evidence type="ECO:0000313" key="5">
    <source>
        <dbReference type="EMBL" id="WLR99580.1"/>
    </source>
</evidence>
<evidence type="ECO:0000259" key="4">
    <source>
        <dbReference type="PROSITE" id="PS50995"/>
    </source>
</evidence>
<dbReference type="PROSITE" id="PS50995">
    <property type="entry name" value="HTH_MARR_2"/>
    <property type="match status" value="1"/>
</dbReference>
<dbReference type="InterPro" id="IPR039422">
    <property type="entry name" value="MarR/SlyA-like"/>
</dbReference>
<dbReference type="Pfam" id="PF12802">
    <property type="entry name" value="MarR_2"/>
    <property type="match status" value="1"/>
</dbReference>
<dbReference type="PANTHER" id="PTHR33164">
    <property type="entry name" value="TRANSCRIPTIONAL REGULATOR, MARR FAMILY"/>
    <property type="match status" value="1"/>
</dbReference>
<dbReference type="InterPro" id="IPR036388">
    <property type="entry name" value="WH-like_DNA-bd_sf"/>
</dbReference>
<dbReference type="InterPro" id="IPR023187">
    <property type="entry name" value="Tscrpt_reg_MarR-type_CS"/>
</dbReference>
<dbReference type="GO" id="GO:0003700">
    <property type="term" value="F:DNA-binding transcription factor activity"/>
    <property type="evidence" value="ECO:0007669"/>
    <property type="project" value="InterPro"/>
</dbReference>
<gene>
    <name evidence="5" type="ORF">Q9313_22655</name>
</gene>
<evidence type="ECO:0000313" key="6">
    <source>
        <dbReference type="Proteomes" id="UP001234585"/>
    </source>
</evidence>
<accession>A0AA50CPS9</accession>
<dbReference type="GO" id="GO:0006950">
    <property type="term" value="P:response to stress"/>
    <property type="evidence" value="ECO:0007669"/>
    <property type="project" value="TreeGrafter"/>
</dbReference>
<dbReference type="PROSITE" id="PS01117">
    <property type="entry name" value="HTH_MARR_1"/>
    <property type="match status" value="1"/>
</dbReference>
<dbReference type="Proteomes" id="UP001234585">
    <property type="component" value="Plasmid unnamed1"/>
</dbReference>
<sequence length="187" mass="20883">MGDPASLLRIEKEVSPVRVSPLFGGLLLRSHYYPIEVEMRYVGSMSDPTEDQLAALGTAFETFARRYKLADALRSERPLAELDKAVLLYVAEHAGCGPTDVARFLAVPTTTLSSATDRLVKRGFLKRERIEADRRAVALTLSESGAIYAQAQVEAYRQMHMLMLSRLSPDERDQFIAMITKIVYNDG</sequence>
<dbReference type="InterPro" id="IPR036390">
    <property type="entry name" value="WH_DNA-bd_sf"/>
</dbReference>
<keyword evidence="1" id="KW-0805">Transcription regulation</keyword>
<keyword evidence="2" id="KW-0238">DNA-binding</keyword>
<dbReference type="SUPFAM" id="SSF46785">
    <property type="entry name" value="Winged helix' DNA-binding domain"/>
    <property type="match status" value="1"/>
</dbReference>
<keyword evidence="3" id="KW-0804">Transcription</keyword>
<keyword evidence="6" id="KW-1185">Reference proteome</keyword>
<protein>
    <submittedName>
        <fullName evidence="5">MarR family transcriptional regulator</fullName>
    </submittedName>
</protein>
<keyword evidence="5" id="KW-0614">Plasmid</keyword>
<dbReference type="RefSeq" id="WP_306038913.1">
    <property type="nucleotide sequence ID" value="NZ_CP132303.1"/>
</dbReference>
<dbReference type="PANTHER" id="PTHR33164:SF43">
    <property type="entry name" value="HTH-TYPE TRANSCRIPTIONAL REPRESSOR YETL"/>
    <property type="match status" value="1"/>
</dbReference>
<dbReference type="AlphaFoldDB" id="A0AA50CPS9"/>
<dbReference type="InterPro" id="IPR000835">
    <property type="entry name" value="HTH_MarR-typ"/>
</dbReference>
<geneLocation type="plasmid" evidence="5 6">
    <name>unnamed1</name>
</geneLocation>
<name>A0AA50CPS9_9HYPH</name>